<keyword evidence="8" id="KW-1185">Reference proteome</keyword>
<dbReference type="GO" id="GO:0071269">
    <property type="term" value="P:L-homocysteine biosynthetic process"/>
    <property type="evidence" value="ECO:0007669"/>
    <property type="project" value="TreeGrafter"/>
</dbReference>
<evidence type="ECO:0000256" key="3">
    <source>
        <dbReference type="ARBA" id="ARBA00022679"/>
    </source>
</evidence>
<dbReference type="InterPro" id="IPR015421">
    <property type="entry name" value="PyrdxlP-dep_Trfase_major"/>
</dbReference>
<keyword evidence="7" id="KW-0032">Aminotransferase</keyword>
<proteinExistence type="inferred from homology"/>
<keyword evidence="4 5" id="KW-0663">Pyridoxal phosphate</keyword>
<dbReference type="PROSITE" id="PS00868">
    <property type="entry name" value="CYS_MET_METAB_PP"/>
    <property type="match status" value="1"/>
</dbReference>
<dbReference type="GO" id="GO:0008483">
    <property type="term" value="F:transaminase activity"/>
    <property type="evidence" value="ECO:0007669"/>
    <property type="project" value="UniProtKB-KW"/>
</dbReference>
<dbReference type="NCBIfam" id="TIGR01326">
    <property type="entry name" value="OAH_OAS_sulfhy"/>
    <property type="match status" value="1"/>
</dbReference>
<evidence type="ECO:0000256" key="4">
    <source>
        <dbReference type="ARBA" id="ARBA00022898"/>
    </source>
</evidence>
<dbReference type="GO" id="GO:0019346">
    <property type="term" value="P:transsulfuration"/>
    <property type="evidence" value="ECO:0007669"/>
    <property type="project" value="InterPro"/>
</dbReference>
<evidence type="ECO:0000313" key="8">
    <source>
        <dbReference type="Proteomes" id="UP001165413"/>
    </source>
</evidence>
<dbReference type="Pfam" id="PF01053">
    <property type="entry name" value="Cys_Met_Meta_PP"/>
    <property type="match status" value="1"/>
</dbReference>
<evidence type="ECO:0000256" key="2">
    <source>
        <dbReference type="ARBA" id="ARBA00009077"/>
    </source>
</evidence>
<dbReference type="SUPFAM" id="SSF53383">
    <property type="entry name" value="PLP-dependent transferases"/>
    <property type="match status" value="1"/>
</dbReference>
<dbReference type="PANTHER" id="PTHR43797">
    <property type="entry name" value="HOMOCYSTEINE/CYSTEINE SYNTHASE"/>
    <property type="match status" value="1"/>
</dbReference>
<dbReference type="GO" id="GO:0005737">
    <property type="term" value="C:cytoplasm"/>
    <property type="evidence" value="ECO:0007669"/>
    <property type="project" value="TreeGrafter"/>
</dbReference>
<dbReference type="GO" id="GO:0004124">
    <property type="term" value="F:cysteine synthase activity"/>
    <property type="evidence" value="ECO:0007669"/>
    <property type="project" value="TreeGrafter"/>
</dbReference>
<organism evidence="7 8">
    <name type="scientific">Opacimonas viscosa</name>
    <dbReference type="NCBI Taxonomy" id="2961944"/>
    <lineage>
        <taxon>Bacteria</taxon>
        <taxon>Pseudomonadati</taxon>
        <taxon>Pseudomonadota</taxon>
        <taxon>Gammaproteobacteria</taxon>
        <taxon>Alteromonadales</taxon>
        <taxon>Alteromonadaceae</taxon>
        <taxon>Opacimonas</taxon>
    </lineage>
</organism>
<comment type="caution">
    <text evidence="7">The sequence shown here is derived from an EMBL/GenBank/DDBJ whole genome shotgun (WGS) entry which is preliminary data.</text>
</comment>
<dbReference type="FunFam" id="3.40.640.10:FF:000035">
    <property type="entry name" value="O-succinylhomoserine sulfhydrylase"/>
    <property type="match status" value="1"/>
</dbReference>
<dbReference type="GO" id="GO:0006535">
    <property type="term" value="P:cysteine biosynthetic process from serine"/>
    <property type="evidence" value="ECO:0007669"/>
    <property type="project" value="TreeGrafter"/>
</dbReference>
<dbReference type="Proteomes" id="UP001165413">
    <property type="component" value="Unassembled WGS sequence"/>
</dbReference>
<dbReference type="GO" id="GO:0030170">
    <property type="term" value="F:pyridoxal phosphate binding"/>
    <property type="evidence" value="ECO:0007669"/>
    <property type="project" value="InterPro"/>
</dbReference>
<feature type="modified residue" description="N6-(pyridoxal phosphate)lysine" evidence="5">
    <location>
        <position position="204"/>
    </location>
</feature>
<dbReference type="EMBL" id="JANATA010000009">
    <property type="protein sequence ID" value="MCP3428617.1"/>
    <property type="molecule type" value="Genomic_DNA"/>
</dbReference>
<keyword evidence="3" id="KW-0808">Transferase</keyword>
<evidence type="ECO:0000256" key="5">
    <source>
        <dbReference type="PIRSR" id="PIRSR001434-2"/>
    </source>
</evidence>
<dbReference type="InterPro" id="IPR015424">
    <property type="entry name" value="PyrdxlP-dep_Trfase"/>
</dbReference>
<evidence type="ECO:0000256" key="6">
    <source>
        <dbReference type="RuleBase" id="RU362118"/>
    </source>
</evidence>
<dbReference type="Gene3D" id="3.40.640.10">
    <property type="entry name" value="Type I PLP-dependent aspartate aminotransferase-like (Major domain)"/>
    <property type="match status" value="1"/>
</dbReference>
<dbReference type="InterPro" id="IPR000277">
    <property type="entry name" value="Cys/Met-Metab_PyrdxlP-dep_enz"/>
</dbReference>
<comment type="cofactor">
    <cofactor evidence="1 6">
        <name>pyridoxal 5'-phosphate</name>
        <dbReference type="ChEBI" id="CHEBI:597326"/>
    </cofactor>
</comment>
<protein>
    <submittedName>
        <fullName evidence="7">Aminotransferase class I/II-fold pyridoxal phosphate-dependent enzyme</fullName>
    </submittedName>
</protein>
<dbReference type="InterPro" id="IPR054542">
    <property type="entry name" value="Cys_met_metab_PP"/>
</dbReference>
<evidence type="ECO:0000256" key="1">
    <source>
        <dbReference type="ARBA" id="ARBA00001933"/>
    </source>
</evidence>
<evidence type="ECO:0000313" key="7">
    <source>
        <dbReference type="EMBL" id="MCP3428617.1"/>
    </source>
</evidence>
<dbReference type="AlphaFoldDB" id="A0AA42BMG8"/>
<comment type="similarity">
    <text evidence="2 6">Belongs to the trans-sulfuration enzymes family.</text>
</comment>
<gene>
    <name evidence="7" type="ORF">NLF92_06625</name>
</gene>
<dbReference type="InterPro" id="IPR015422">
    <property type="entry name" value="PyrdxlP-dep_Trfase_small"/>
</dbReference>
<dbReference type="GO" id="GO:0003961">
    <property type="term" value="F:O-acetylhomoserine aminocarboxypropyltransferase activity"/>
    <property type="evidence" value="ECO:0007669"/>
    <property type="project" value="TreeGrafter"/>
</dbReference>
<reference evidence="7" key="1">
    <citation type="submission" date="2022-07" db="EMBL/GenBank/DDBJ databases">
        <title>Characterization of the Novel Bacterium Alteromonas immobilis LMIT006 and Alteromonas gregis LMIT007.</title>
        <authorList>
            <person name="Lin X."/>
        </authorList>
    </citation>
    <scope>NUCLEOTIDE SEQUENCE</scope>
    <source>
        <strain evidence="7">LMIT007</strain>
    </source>
</reference>
<dbReference type="CDD" id="cd00614">
    <property type="entry name" value="CGS_like"/>
    <property type="match status" value="1"/>
</dbReference>
<sequence>MKLESLVLHHAYTSEETTKAAAVPIYQTTSYTFDDTQHGADLFDLKVPGNIYTRIMNPTTNVLEERMAAAEGGIAALCVSSGMAAITYAIQALTQVGDNIVSTSQLYGGTYNLFAHTLPRQGVDVRMASFDDLSKIEALFDENTKAVFCESIGNPAGNVVDLAALSALAHKHGIPVIVDNTVATPALCRPIEHGVDIVIHSLTKYVGGHGTTIGGVIIDSGKFDWVVNKARFPLLNEPDPSYHGVVYTEALGPAAYIGRCRVVPLRNTGAALSPHSAFLLLQGLETLPLRMERHCANAIKLAEYLEQHEAVEWVNYAGLPSSPYHAICQKMSNGLASGIISFGLKASDPKAAGGKFIDALQMILRLVNIGDAKSLACHPASTTHRQLNPEELASAGVSEGLVRISVGIEHIDDIIADVEQAIQAATA</sequence>
<accession>A0AA42BMG8</accession>
<dbReference type="RefSeq" id="WP_254100059.1">
    <property type="nucleotide sequence ID" value="NZ_JANATA010000009.1"/>
</dbReference>
<dbReference type="PIRSF" id="PIRSF001434">
    <property type="entry name" value="CGS"/>
    <property type="match status" value="1"/>
</dbReference>
<dbReference type="PANTHER" id="PTHR43797:SF2">
    <property type="entry name" value="HOMOCYSTEINE_CYSTEINE SYNTHASE"/>
    <property type="match status" value="1"/>
</dbReference>
<dbReference type="InterPro" id="IPR006235">
    <property type="entry name" value="OAc-hSer/O-AcSer_sulfhydrylase"/>
</dbReference>
<name>A0AA42BMG8_9ALTE</name>
<dbReference type="Gene3D" id="3.90.1150.10">
    <property type="entry name" value="Aspartate Aminotransferase, domain 1"/>
    <property type="match status" value="1"/>
</dbReference>